<dbReference type="PANTHER" id="PTHR14326:SF44">
    <property type="entry name" value="TARGETING PROTEIN FOR XKLP2"/>
    <property type="match status" value="1"/>
</dbReference>
<name>A0AA38LCL3_TAXCH</name>
<evidence type="ECO:0000313" key="3">
    <source>
        <dbReference type="EMBL" id="KAH9315607.1"/>
    </source>
</evidence>
<dbReference type="GO" id="GO:0005819">
    <property type="term" value="C:spindle"/>
    <property type="evidence" value="ECO:0007669"/>
    <property type="project" value="InterPro"/>
</dbReference>
<organism evidence="3 4">
    <name type="scientific">Taxus chinensis</name>
    <name type="common">Chinese yew</name>
    <name type="synonym">Taxus wallichiana var. chinensis</name>
    <dbReference type="NCBI Taxonomy" id="29808"/>
    <lineage>
        <taxon>Eukaryota</taxon>
        <taxon>Viridiplantae</taxon>
        <taxon>Streptophyta</taxon>
        <taxon>Embryophyta</taxon>
        <taxon>Tracheophyta</taxon>
        <taxon>Spermatophyta</taxon>
        <taxon>Pinopsida</taxon>
        <taxon>Pinidae</taxon>
        <taxon>Conifers II</taxon>
        <taxon>Cupressales</taxon>
        <taxon>Taxaceae</taxon>
        <taxon>Taxus</taxon>
    </lineage>
</organism>
<comment type="caution">
    <text evidence="3">The sequence shown here is derived from an EMBL/GenBank/DDBJ whole genome shotgun (WGS) entry which is preliminary data.</text>
</comment>
<dbReference type="InterPro" id="IPR027330">
    <property type="entry name" value="TPX2_central_dom"/>
</dbReference>
<feature type="domain" description="TPX2 central" evidence="2">
    <location>
        <begin position="483"/>
        <end position="568"/>
    </location>
</feature>
<protein>
    <recommendedName>
        <fullName evidence="2">TPX2 central domain-containing protein</fullName>
    </recommendedName>
</protein>
<reference evidence="3 4" key="1">
    <citation type="journal article" date="2021" name="Nat. Plants">
        <title>The Taxus genome provides insights into paclitaxel biosynthesis.</title>
        <authorList>
            <person name="Xiong X."/>
            <person name="Gou J."/>
            <person name="Liao Q."/>
            <person name="Li Y."/>
            <person name="Zhou Q."/>
            <person name="Bi G."/>
            <person name="Li C."/>
            <person name="Du R."/>
            <person name="Wang X."/>
            <person name="Sun T."/>
            <person name="Guo L."/>
            <person name="Liang H."/>
            <person name="Lu P."/>
            <person name="Wu Y."/>
            <person name="Zhang Z."/>
            <person name="Ro D.K."/>
            <person name="Shang Y."/>
            <person name="Huang S."/>
            <person name="Yan J."/>
        </authorList>
    </citation>
    <scope>NUCLEOTIDE SEQUENCE [LARGE SCALE GENOMIC DNA]</scope>
    <source>
        <strain evidence="3">Ta-2019</strain>
    </source>
</reference>
<dbReference type="GO" id="GO:0060236">
    <property type="term" value="P:regulation of mitotic spindle organization"/>
    <property type="evidence" value="ECO:0007669"/>
    <property type="project" value="InterPro"/>
</dbReference>
<feature type="compositionally biased region" description="Polar residues" evidence="1">
    <location>
        <begin position="770"/>
        <end position="780"/>
    </location>
</feature>
<dbReference type="EMBL" id="JAHRHJ020000005">
    <property type="protein sequence ID" value="KAH9315607.1"/>
    <property type="molecule type" value="Genomic_DNA"/>
</dbReference>
<dbReference type="GO" id="GO:0005874">
    <property type="term" value="C:microtubule"/>
    <property type="evidence" value="ECO:0007669"/>
    <property type="project" value="InterPro"/>
</dbReference>
<proteinExistence type="predicted"/>
<feature type="compositionally biased region" description="Polar residues" evidence="1">
    <location>
        <begin position="751"/>
        <end position="762"/>
    </location>
</feature>
<dbReference type="Pfam" id="PF12214">
    <property type="entry name" value="TPX2_importin"/>
    <property type="match status" value="1"/>
</dbReference>
<evidence type="ECO:0000313" key="4">
    <source>
        <dbReference type="Proteomes" id="UP000824469"/>
    </source>
</evidence>
<feature type="region of interest" description="Disordered" evidence="1">
    <location>
        <begin position="730"/>
        <end position="785"/>
    </location>
</feature>
<feature type="region of interest" description="Disordered" evidence="1">
    <location>
        <begin position="312"/>
        <end position="340"/>
    </location>
</feature>
<feature type="compositionally biased region" description="Basic residues" evidence="1">
    <location>
        <begin position="312"/>
        <end position="324"/>
    </location>
</feature>
<dbReference type="InterPro" id="IPR009675">
    <property type="entry name" value="TPX2_fam"/>
</dbReference>
<gene>
    <name evidence="3" type="ORF">KI387_024234</name>
</gene>
<sequence>MSLNNVDEKYEFCAPRYFDFSRKETTDEIAQAESWFQTLEGYLPSPFVSKTRSLLEPKESFSNGGSYIAVQKLIARVSFEHGERNISSSGSNETPTGKEIIKIDSESRAICTAITCPPYSPKNSKVSGNASGNHISEDAKMYDESGEAITMAVKSASDNLKVSEIPGSGYLSVSSESETESFKTACLSSESRQLNLSPVLANDSSSGKIDEIAFASQEEQGVSHVSKIGCEASLCSSLVVGSLKEGQSNVDNIAKDATISASIFCEGKQKENNNATDISKEYGTSSEIQVAVGNLLANEECGVVKKHESYVRRHGKKKTLKRPLARSQRSKPEIPSASQICTQSQYANKRQKLEGGQSSQVYNLRGHITTVKAVPTLTIPQEFHFRTEERFQTHRGAHCQAFAPVCNLRGHIPNVKAVPTLTIPQEFHFRTEERFQTHRGTHYQAFAQGGNPASPYVPLAERVLRFQFNDTERLLTRHENQPLKLTRPKEPDLVTSQRARPTRVKSSAELEEDMLANIPTFKARPLNKKILEAPTLLPLPRSMPQLPEFQEFNLRTEERAHLHPHQSCKTACGPEIKCVSASHKCSFMLDGGFRAPYGHYAPTSIKHRTVERIEEEKGPQNRFEPLEYSSDMMSMPYLRPEEVAHLQRSTQENSDLLSSAMNVLPSATTQNYGNHLAHAVAEDVHESTGFENSQHVILKENMPHPSQIISGSTQGLETLSKGIIKSESKSLFSKESTHVSEKKRKPLSEIPHSSQFGTNNREPTWKGKSSDQSPPASVQKYSVLGNPEDSLQTAAFQMKNAVFARQDSHTVSSLSVPHHMR</sequence>
<dbReference type="PANTHER" id="PTHR14326">
    <property type="entry name" value="TARGETING PROTEIN FOR XKLP2"/>
    <property type="match status" value="1"/>
</dbReference>
<evidence type="ECO:0000256" key="1">
    <source>
        <dbReference type="SAM" id="MobiDB-lite"/>
    </source>
</evidence>
<keyword evidence="4" id="KW-1185">Reference proteome</keyword>
<dbReference type="Proteomes" id="UP000824469">
    <property type="component" value="Unassembled WGS sequence"/>
</dbReference>
<dbReference type="AlphaFoldDB" id="A0AA38LCL3"/>
<evidence type="ECO:0000259" key="2">
    <source>
        <dbReference type="Pfam" id="PF12214"/>
    </source>
</evidence>
<accession>A0AA38LCL3</accession>
<dbReference type="OMA" id="KENMPHP"/>